<feature type="compositionally biased region" description="Low complexity" evidence="1">
    <location>
        <begin position="25"/>
        <end position="43"/>
    </location>
</feature>
<feature type="compositionally biased region" description="Pro residues" evidence="1">
    <location>
        <begin position="44"/>
        <end position="63"/>
    </location>
</feature>
<dbReference type="PROSITE" id="PS51318">
    <property type="entry name" value="TAT"/>
    <property type="match status" value="1"/>
</dbReference>
<feature type="compositionally biased region" description="Polar residues" evidence="1">
    <location>
        <begin position="64"/>
        <end position="76"/>
    </location>
</feature>
<dbReference type="Pfam" id="PF14583">
    <property type="entry name" value="Pectate_lyase22"/>
    <property type="match status" value="1"/>
</dbReference>
<sequence length="496" mass="55344">MTTSRRLALKALLAAPALATPALAAPAGATAARSAAPQAAAPLIEPPLPPEGQVPAWPAPNTAPPSTQETPHQAPQWSGPVPREWVDPRTGHRIRRVSPDGGGGKPYFYKNMFLPAKAGAPDLMVISTPQGISTVDLKTWALSVLVPDQNADLMFTGRKGRNVYYSVTEPGESQLMDRAKTLYVIDADTRRVRRIGRIPNGQVNSVNADETLLLGFVAYDSQPLQPGVGDPRNRRFDQAEYEAAGPDGKPLNFARAKGVRMLQRWAARYPMEIFVIDMATGERRVIHKTNEWIGHTQFSPTDPDRIIFCHEGPWHRVDRMWTMKVDGSDLRKTHQRTMNFEIFGHEWFSPDGRQVLYDLQTPRGQVFWVASVDLETGKRVYRRVEQNDWSVHYNVSPDGRIFAGDGGDGDMVAHAPDGKWLVLLRPEPIVDEDPSSDKDDQISVEYLRSQRLVDLSNHDYRLEPNLTFTPDGRWIVFVSNMHGANHVYAVEVARAA</sequence>
<keyword evidence="5" id="KW-1185">Reference proteome</keyword>
<name>A0ABZ2IDT6_9CAUL</name>
<dbReference type="Proteomes" id="UP001363460">
    <property type="component" value="Chromosome"/>
</dbReference>
<protein>
    <submittedName>
        <fullName evidence="4">Oligogalacturonate lyase family protein</fullName>
    </submittedName>
</protein>
<feature type="signal peptide" evidence="2">
    <location>
        <begin position="1"/>
        <end position="24"/>
    </location>
</feature>
<dbReference type="RefSeq" id="WP_338578109.1">
    <property type="nucleotide sequence ID" value="NZ_CP146369.1"/>
</dbReference>
<dbReference type="InterPro" id="IPR015943">
    <property type="entry name" value="WD40/YVTN_repeat-like_dom_sf"/>
</dbReference>
<evidence type="ECO:0000256" key="2">
    <source>
        <dbReference type="SAM" id="SignalP"/>
    </source>
</evidence>
<feature type="chain" id="PRO_5045545711" evidence="2">
    <location>
        <begin position="25"/>
        <end position="496"/>
    </location>
</feature>
<organism evidence="4 5">
    <name type="scientific">Brevundimonas olei</name>
    <dbReference type="NCBI Taxonomy" id="657642"/>
    <lineage>
        <taxon>Bacteria</taxon>
        <taxon>Pseudomonadati</taxon>
        <taxon>Pseudomonadota</taxon>
        <taxon>Alphaproteobacteria</taxon>
        <taxon>Caulobacterales</taxon>
        <taxon>Caulobacteraceae</taxon>
        <taxon>Brevundimonas</taxon>
    </lineage>
</organism>
<evidence type="ECO:0000313" key="4">
    <source>
        <dbReference type="EMBL" id="WWT55757.1"/>
    </source>
</evidence>
<evidence type="ECO:0000313" key="5">
    <source>
        <dbReference type="Proteomes" id="UP001363460"/>
    </source>
</evidence>
<evidence type="ECO:0000256" key="1">
    <source>
        <dbReference type="SAM" id="MobiDB-lite"/>
    </source>
</evidence>
<dbReference type="Gene3D" id="2.130.10.10">
    <property type="entry name" value="YVTN repeat-like/Quinoprotein amine dehydrogenase"/>
    <property type="match status" value="1"/>
</dbReference>
<reference evidence="4 5" key="1">
    <citation type="submission" date="2024-02" db="EMBL/GenBank/DDBJ databases">
        <title>Distribution and functional of Brevundimonas-related endobacteria within Verticillium dahliae.</title>
        <authorList>
            <person name="Zeng H."/>
        </authorList>
    </citation>
    <scope>NUCLEOTIDE SEQUENCE [LARGE SCALE GENOMIC DNA]</scope>
    <source>
        <strain evidence="4 5">TRM 44200</strain>
    </source>
</reference>
<proteinExistence type="predicted"/>
<dbReference type="InterPro" id="IPR006311">
    <property type="entry name" value="TAT_signal"/>
</dbReference>
<dbReference type="EMBL" id="CP146369">
    <property type="protein sequence ID" value="WWT55757.1"/>
    <property type="molecule type" value="Genomic_DNA"/>
</dbReference>
<accession>A0ABZ2IDT6</accession>
<keyword evidence="4" id="KW-0456">Lyase</keyword>
<dbReference type="SUPFAM" id="SSF82171">
    <property type="entry name" value="DPP6 N-terminal domain-like"/>
    <property type="match status" value="1"/>
</dbReference>
<evidence type="ECO:0000259" key="3">
    <source>
        <dbReference type="Pfam" id="PF14583"/>
    </source>
</evidence>
<feature type="domain" description="Oligogalacturonate lyase" evidence="3">
    <location>
        <begin position="273"/>
        <end position="493"/>
    </location>
</feature>
<keyword evidence="2" id="KW-0732">Signal</keyword>
<dbReference type="InterPro" id="IPR027946">
    <property type="entry name" value="Ogl_dom"/>
</dbReference>
<feature type="region of interest" description="Disordered" evidence="1">
    <location>
        <begin position="25"/>
        <end position="89"/>
    </location>
</feature>
<dbReference type="GO" id="GO:0016829">
    <property type="term" value="F:lyase activity"/>
    <property type="evidence" value="ECO:0007669"/>
    <property type="project" value="UniProtKB-KW"/>
</dbReference>
<gene>
    <name evidence="4" type="ORF">V8J38_04765</name>
</gene>